<accession>A0ABN3PJL3</accession>
<evidence type="ECO:0000313" key="2">
    <source>
        <dbReference type="EMBL" id="GAA2587506.1"/>
    </source>
</evidence>
<dbReference type="EMBL" id="BAAATD010000002">
    <property type="protein sequence ID" value="GAA2587506.1"/>
    <property type="molecule type" value="Genomic_DNA"/>
</dbReference>
<sequence>MEALLWEAHEHPLPDVDAVGKTIAAIRAAQDGEPEQITSQDLGAALLVLQAARLDLDRLEVELIEAVRDAGLDWAAIAAVLGLPDAGAAEQRYEALRPRTEAPTDHVLPLDLGRSPPATPARRPPEGA</sequence>
<feature type="region of interest" description="Disordered" evidence="1">
    <location>
        <begin position="97"/>
        <end position="128"/>
    </location>
</feature>
<gene>
    <name evidence="2" type="ORF">GCM10010411_20420</name>
</gene>
<protein>
    <submittedName>
        <fullName evidence="2">Uncharacterized protein</fullName>
    </submittedName>
</protein>
<comment type="caution">
    <text evidence="2">The sequence shown here is derived from an EMBL/GenBank/DDBJ whole genome shotgun (WGS) entry which is preliminary data.</text>
</comment>
<proteinExistence type="predicted"/>
<reference evidence="2 3" key="1">
    <citation type="journal article" date="2019" name="Int. J. Syst. Evol. Microbiol.">
        <title>The Global Catalogue of Microorganisms (GCM) 10K type strain sequencing project: providing services to taxonomists for standard genome sequencing and annotation.</title>
        <authorList>
            <consortium name="The Broad Institute Genomics Platform"/>
            <consortium name="The Broad Institute Genome Sequencing Center for Infectious Disease"/>
            <person name="Wu L."/>
            <person name="Ma J."/>
        </authorList>
    </citation>
    <scope>NUCLEOTIDE SEQUENCE [LARGE SCALE GENOMIC DNA]</scope>
    <source>
        <strain evidence="2 3">JCM 6833</strain>
    </source>
</reference>
<dbReference type="Proteomes" id="UP001501509">
    <property type="component" value="Unassembled WGS sequence"/>
</dbReference>
<name>A0ABN3PJL3_9ACTN</name>
<evidence type="ECO:0000313" key="3">
    <source>
        <dbReference type="Proteomes" id="UP001501509"/>
    </source>
</evidence>
<keyword evidence="3" id="KW-1185">Reference proteome</keyword>
<organism evidence="2 3">
    <name type="scientific">Actinomadura fulvescens</name>
    <dbReference type="NCBI Taxonomy" id="46160"/>
    <lineage>
        <taxon>Bacteria</taxon>
        <taxon>Bacillati</taxon>
        <taxon>Actinomycetota</taxon>
        <taxon>Actinomycetes</taxon>
        <taxon>Streptosporangiales</taxon>
        <taxon>Thermomonosporaceae</taxon>
        <taxon>Actinomadura</taxon>
    </lineage>
</organism>
<evidence type="ECO:0000256" key="1">
    <source>
        <dbReference type="SAM" id="MobiDB-lite"/>
    </source>
</evidence>